<evidence type="ECO:0000256" key="1">
    <source>
        <dbReference type="SAM" id="MobiDB-lite"/>
    </source>
</evidence>
<dbReference type="InParanoid" id="A0A316YN96"/>
<feature type="region of interest" description="Disordered" evidence="1">
    <location>
        <begin position="43"/>
        <end position="77"/>
    </location>
</feature>
<feature type="chain" id="PRO_5016393982" evidence="2">
    <location>
        <begin position="23"/>
        <end position="206"/>
    </location>
</feature>
<evidence type="ECO:0000313" key="3">
    <source>
        <dbReference type="EMBL" id="PWN90516.1"/>
    </source>
</evidence>
<dbReference type="GeneID" id="37045468"/>
<dbReference type="RefSeq" id="XP_025377714.1">
    <property type="nucleotide sequence ID" value="XM_025523552.1"/>
</dbReference>
<sequence length="206" mass="23076">MRSMRPTCLLSLIAAVLLSSHSYQNPSPGNDDYRPEKRIRLFGQDIEPSKPVESTYNGSASSEKTSTQPYGQDSSNILHPYRERIPSQLKAIHYEQGSLAAKYTSSAAPEQSSFMHDARRVPLPQPLKQQRSGKRPYKKKATAVSRPQKLTRVAEALVKENGQLASRENLQLIQLRLDKWLESTPVAPETITAFQRASEGQVEAEE</sequence>
<protein>
    <submittedName>
        <fullName evidence="3">Uncharacterized protein</fullName>
    </submittedName>
</protein>
<feature type="compositionally biased region" description="Basic residues" evidence="1">
    <location>
        <begin position="131"/>
        <end position="141"/>
    </location>
</feature>
<feature type="signal peptide" evidence="2">
    <location>
        <begin position="1"/>
        <end position="22"/>
    </location>
</feature>
<keyword evidence="4" id="KW-1185">Reference proteome</keyword>
<proteinExistence type="predicted"/>
<keyword evidence="2" id="KW-0732">Signal</keyword>
<name>A0A316YN96_9BASI</name>
<evidence type="ECO:0000313" key="4">
    <source>
        <dbReference type="Proteomes" id="UP000245768"/>
    </source>
</evidence>
<dbReference type="Proteomes" id="UP000245768">
    <property type="component" value="Unassembled WGS sequence"/>
</dbReference>
<dbReference type="EMBL" id="KZ819636">
    <property type="protein sequence ID" value="PWN90516.1"/>
    <property type="molecule type" value="Genomic_DNA"/>
</dbReference>
<dbReference type="AlphaFoldDB" id="A0A316YN96"/>
<evidence type="ECO:0000256" key="2">
    <source>
        <dbReference type="SAM" id="SignalP"/>
    </source>
</evidence>
<reference evidence="3 4" key="1">
    <citation type="journal article" date="2018" name="Mol. Biol. Evol.">
        <title>Broad Genomic Sampling Reveals a Smut Pathogenic Ancestry of the Fungal Clade Ustilaginomycotina.</title>
        <authorList>
            <person name="Kijpornyongpan T."/>
            <person name="Mondo S.J."/>
            <person name="Barry K."/>
            <person name="Sandor L."/>
            <person name="Lee J."/>
            <person name="Lipzen A."/>
            <person name="Pangilinan J."/>
            <person name="LaButti K."/>
            <person name="Hainaut M."/>
            <person name="Henrissat B."/>
            <person name="Grigoriev I.V."/>
            <person name="Spatafora J.W."/>
            <person name="Aime M.C."/>
        </authorList>
    </citation>
    <scope>NUCLEOTIDE SEQUENCE [LARGE SCALE GENOMIC DNA]</scope>
    <source>
        <strain evidence="3 4">MCA 4198</strain>
    </source>
</reference>
<gene>
    <name evidence="3" type="ORF">FA10DRAFT_279631</name>
</gene>
<feature type="region of interest" description="Disordered" evidence="1">
    <location>
        <begin position="108"/>
        <end position="146"/>
    </location>
</feature>
<organism evidence="3 4">
    <name type="scientific">Acaromyces ingoldii</name>
    <dbReference type="NCBI Taxonomy" id="215250"/>
    <lineage>
        <taxon>Eukaryota</taxon>
        <taxon>Fungi</taxon>
        <taxon>Dikarya</taxon>
        <taxon>Basidiomycota</taxon>
        <taxon>Ustilaginomycotina</taxon>
        <taxon>Exobasidiomycetes</taxon>
        <taxon>Exobasidiales</taxon>
        <taxon>Cryptobasidiaceae</taxon>
        <taxon>Acaromyces</taxon>
    </lineage>
</organism>
<accession>A0A316YN96</accession>
<feature type="compositionally biased region" description="Polar residues" evidence="1">
    <location>
        <begin position="52"/>
        <end position="77"/>
    </location>
</feature>